<dbReference type="KEGG" id="muo:115465204"/>
<evidence type="ECO:0000256" key="1">
    <source>
        <dbReference type="SAM" id="MobiDB-lite"/>
    </source>
</evidence>
<sequence length="317" mass="35922">MRSPLFITTASSWRSLFSVFIEKVLKKLYCSPTSASHLQGLPMQLETSSTPEAELRDSINTLSAKCTSSTVDEKEIPNRKLYTVSLPPDGCLPTCPGTSNLTHSELAESISSSDEEDYSVHSSRKGARKKKKRKTWKDSGVQVASKRQTHLLQDDTDSPKMSKNKKRKMKKKRQKEKMKAAGLLTKVSGVDFTYQPEKCVNEEADIEDVDKKMSEILEFLKATQEIYFADGKSTCDDLDICSGTVCEFFKHLETHRSPFSDVTLLYKLKSLVLLQDIERLKAALEHFKEHSTMLPEYASVVCSLFNYWITDILPLRK</sequence>
<dbReference type="CTD" id="157697"/>
<dbReference type="PANTHER" id="PTHR22444:SF1">
    <property type="entry name" value="GLUTAMATE-RICH PROTEIN 1"/>
    <property type="match status" value="1"/>
</dbReference>
<dbReference type="AlphaFoldDB" id="A0A6P7XG68"/>
<reference evidence="3" key="1">
    <citation type="submission" date="2025-08" db="UniProtKB">
        <authorList>
            <consortium name="RefSeq"/>
        </authorList>
    </citation>
    <scope>IDENTIFICATION</scope>
</reference>
<feature type="compositionally biased region" description="Basic residues" evidence="1">
    <location>
        <begin position="162"/>
        <end position="176"/>
    </location>
</feature>
<proteinExistence type="predicted"/>
<dbReference type="InParanoid" id="A0A6P7XG68"/>
<evidence type="ECO:0000313" key="3">
    <source>
        <dbReference type="RefSeq" id="XP_030051463.1"/>
    </source>
</evidence>
<dbReference type="FunCoup" id="A0A6P7XG68">
    <property type="interactions" value="1161"/>
</dbReference>
<dbReference type="GeneID" id="115465204"/>
<feature type="region of interest" description="Disordered" evidence="1">
    <location>
        <begin position="105"/>
        <end position="178"/>
    </location>
</feature>
<organism evidence="2 3">
    <name type="scientific">Microcaecilia unicolor</name>
    <dbReference type="NCBI Taxonomy" id="1415580"/>
    <lineage>
        <taxon>Eukaryota</taxon>
        <taxon>Metazoa</taxon>
        <taxon>Chordata</taxon>
        <taxon>Craniata</taxon>
        <taxon>Vertebrata</taxon>
        <taxon>Euteleostomi</taxon>
        <taxon>Amphibia</taxon>
        <taxon>Gymnophiona</taxon>
        <taxon>Siphonopidae</taxon>
        <taxon>Microcaecilia</taxon>
    </lineage>
</organism>
<evidence type="ECO:0000313" key="2">
    <source>
        <dbReference type="Proteomes" id="UP000515156"/>
    </source>
</evidence>
<keyword evidence="2" id="KW-1185">Reference proteome</keyword>
<dbReference type="RefSeq" id="XP_030051463.1">
    <property type="nucleotide sequence ID" value="XM_030195603.1"/>
</dbReference>
<gene>
    <name evidence="3" type="primary">ERICH1</name>
</gene>
<dbReference type="PANTHER" id="PTHR22444">
    <property type="entry name" value="GLUTAMATE-RICH PROTEIN 1"/>
    <property type="match status" value="1"/>
</dbReference>
<accession>A0A6P7XG68</accession>
<dbReference type="Proteomes" id="UP000515156">
    <property type="component" value="Chromosome 3"/>
</dbReference>
<name>A0A6P7XG68_9AMPH</name>
<feature type="compositionally biased region" description="Basic residues" evidence="1">
    <location>
        <begin position="122"/>
        <end position="135"/>
    </location>
</feature>
<dbReference type="InterPro" id="IPR026719">
    <property type="entry name" value="ERICH1"/>
</dbReference>
<dbReference type="OrthoDB" id="6151351at2759"/>
<protein>
    <submittedName>
        <fullName evidence="3">Glutamate-rich protein 1 isoform X1</fullName>
    </submittedName>
</protein>